<dbReference type="EMBL" id="PUIV01000009">
    <property type="protein sequence ID" value="PWB94348.1"/>
    <property type="molecule type" value="Genomic_DNA"/>
</dbReference>
<evidence type="ECO:0000256" key="1">
    <source>
        <dbReference type="SAM" id="Coils"/>
    </source>
</evidence>
<reference evidence="2 3" key="1">
    <citation type="journal article" date="2018" name="Appl. Microbiol. Biotechnol.">
        <title>Co-cultivation of the strictly anaerobic methanogen Methanosarcina barkeri with aerobic methanotrophs in an oxygen-limited membrane bioreactor.</title>
        <authorList>
            <person name="In 't Zandt M.H."/>
            <person name="van den Bosch T.J.M."/>
            <person name="Rijkers R."/>
            <person name="van Kessel M.A.H.J."/>
            <person name="Jetten M.S.M."/>
            <person name="Welte C.U."/>
        </authorList>
    </citation>
    <scope>NUCLEOTIDE SEQUENCE [LARGE SCALE GENOMIC DNA]</scope>
    <source>
        <strain evidence="2 3">DSM 17706</strain>
    </source>
</reference>
<sequence length="130" mass="15560">MNWKNQRRILAVHEQLHRIEVGRLSRLERKARELKDEEARIVECLDGNRNLIALFPEVVLQRLKANIRQQQDLRNEVDRQTEVTLEQAKRVKQAERLVADAQMERDRIMELEELHEVIEHYATQRDFSAP</sequence>
<protein>
    <recommendedName>
        <fullName evidence="4">Flagellar FliJ protein</fullName>
    </recommendedName>
</protein>
<gene>
    <name evidence="2" type="ORF">C5689_08480</name>
</gene>
<name>A0A2U1SRV6_METSR</name>
<keyword evidence="1" id="KW-0175">Coiled coil</keyword>
<comment type="caution">
    <text evidence="2">The sequence shown here is derived from an EMBL/GenBank/DDBJ whole genome shotgun (WGS) entry which is preliminary data.</text>
</comment>
<evidence type="ECO:0000313" key="2">
    <source>
        <dbReference type="EMBL" id="PWB94348.1"/>
    </source>
</evidence>
<evidence type="ECO:0000313" key="3">
    <source>
        <dbReference type="Proteomes" id="UP000245137"/>
    </source>
</evidence>
<proteinExistence type="predicted"/>
<evidence type="ECO:0008006" key="4">
    <source>
        <dbReference type="Google" id="ProtNLM"/>
    </source>
</evidence>
<dbReference type="OrthoDB" id="8454424at2"/>
<keyword evidence="3" id="KW-1185">Reference proteome</keyword>
<accession>A0A2U1SRV6</accession>
<dbReference type="AlphaFoldDB" id="A0A2U1SRV6"/>
<organism evidence="2 3">
    <name type="scientific">Methylosinus sporium</name>
    <dbReference type="NCBI Taxonomy" id="428"/>
    <lineage>
        <taxon>Bacteria</taxon>
        <taxon>Pseudomonadati</taxon>
        <taxon>Pseudomonadota</taxon>
        <taxon>Alphaproteobacteria</taxon>
        <taxon>Hyphomicrobiales</taxon>
        <taxon>Methylocystaceae</taxon>
        <taxon>Methylosinus</taxon>
    </lineage>
</organism>
<feature type="coiled-coil region" evidence="1">
    <location>
        <begin position="17"/>
        <end position="114"/>
    </location>
</feature>
<dbReference type="RefSeq" id="WP_108916840.1">
    <property type="nucleotide sequence ID" value="NZ_BGJY01000003.1"/>
</dbReference>
<dbReference type="Proteomes" id="UP000245137">
    <property type="component" value="Unassembled WGS sequence"/>
</dbReference>